<dbReference type="AlphaFoldDB" id="A0A918DZ95"/>
<dbReference type="Proteomes" id="UP000641932">
    <property type="component" value="Unassembled WGS sequence"/>
</dbReference>
<evidence type="ECO:0000313" key="2">
    <source>
        <dbReference type="Proteomes" id="UP000641932"/>
    </source>
</evidence>
<protein>
    <submittedName>
        <fullName evidence="1">Uncharacterized protein</fullName>
    </submittedName>
</protein>
<accession>A0A918DZ95</accession>
<dbReference type="EMBL" id="BMMS01000013">
    <property type="protein sequence ID" value="GGO89388.1"/>
    <property type="molecule type" value="Genomic_DNA"/>
</dbReference>
<name>A0A918DZ95_9ACTN</name>
<keyword evidence="2" id="KW-1185">Reference proteome</keyword>
<reference evidence="1" key="2">
    <citation type="submission" date="2020-09" db="EMBL/GenBank/DDBJ databases">
        <authorList>
            <person name="Sun Q."/>
            <person name="Zhou Y."/>
        </authorList>
    </citation>
    <scope>NUCLEOTIDE SEQUENCE</scope>
    <source>
        <strain evidence="1">CGMCC 4.7201</strain>
    </source>
</reference>
<evidence type="ECO:0000313" key="1">
    <source>
        <dbReference type="EMBL" id="GGO89388.1"/>
    </source>
</evidence>
<reference evidence="1" key="1">
    <citation type="journal article" date="2014" name="Int. J. Syst. Evol. Microbiol.">
        <title>Complete genome sequence of Corynebacterium casei LMG S-19264T (=DSM 44701T), isolated from a smear-ripened cheese.</title>
        <authorList>
            <consortium name="US DOE Joint Genome Institute (JGI-PGF)"/>
            <person name="Walter F."/>
            <person name="Albersmeier A."/>
            <person name="Kalinowski J."/>
            <person name="Ruckert C."/>
        </authorList>
    </citation>
    <scope>NUCLEOTIDE SEQUENCE</scope>
    <source>
        <strain evidence="1">CGMCC 4.7201</strain>
    </source>
</reference>
<organism evidence="1 2">
    <name type="scientific">Wenjunlia tyrosinilytica</name>
    <dbReference type="NCBI Taxonomy" id="1544741"/>
    <lineage>
        <taxon>Bacteria</taxon>
        <taxon>Bacillati</taxon>
        <taxon>Actinomycetota</taxon>
        <taxon>Actinomycetes</taxon>
        <taxon>Kitasatosporales</taxon>
        <taxon>Streptomycetaceae</taxon>
        <taxon>Wenjunlia</taxon>
    </lineage>
</organism>
<proteinExistence type="predicted"/>
<gene>
    <name evidence="1" type="ORF">GCM10012280_32410</name>
</gene>
<comment type="caution">
    <text evidence="1">The sequence shown here is derived from an EMBL/GenBank/DDBJ whole genome shotgun (WGS) entry which is preliminary data.</text>
</comment>
<sequence length="102" mass="10724">MRGKGTQNLRVRLVYSPLVLARGSRSPVAQMGGTAALAPRPGGRLGLMATSGQWRRVAPEALVERVETAQGRRETRARAHRCAALVSCAVGRSAAFAVGATN</sequence>